<comment type="caution">
    <text evidence="2">The sequence shown here is derived from an EMBL/GenBank/DDBJ whole genome shotgun (WGS) entry which is preliminary data.</text>
</comment>
<evidence type="ECO:0000313" key="3">
    <source>
        <dbReference type="Proteomes" id="UP000257109"/>
    </source>
</evidence>
<dbReference type="OrthoDB" id="1917367at2759"/>
<dbReference type="EMBL" id="QJKJ01011519">
    <property type="protein sequence ID" value="RDX70953.1"/>
    <property type="molecule type" value="Genomic_DNA"/>
</dbReference>
<feature type="chain" id="PRO_5016704336" description="Reverse transcriptase Ty1/copia-type domain-containing protein" evidence="1">
    <location>
        <begin position="20"/>
        <end position="173"/>
    </location>
</feature>
<protein>
    <recommendedName>
        <fullName evidence="4">Reverse transcriptase Ty1/copia-type domain-containing protein</fullName>
    </recommendedName>
</protein>
<proteinExistence type="predicted"/>
<evidence type="ECO:0008006" key="4">
    <source>
        <dbReference type="Google" id="ProtNLM"/>
    </source>
</evidence>
<evidence type="ECO:0000313" key="2">
    <source>
        <dbReference type="EMBL" id="RDX70953.1"/>
    </source>
</evidence>
<feature type="non-terminal residue" evidence="2">
    <location>
        <position position="1"/>
    </location>
</feature>
<dbReference type="Proteomes" id="UP000257109">
    <property type="component" value="Unassembled WGS sequence"/>
</dbReference>
<name>A0A371EYF9_MUCPR</name>
<feature type="signal peptide" evidence="1">
    <location>
        <begin position="1"/>
        <end position="19"/>
    </location>
</feature>
<evidence type="ECO:0000256" key="1">
    <source>
        <dbReference type="SAM" id="SignalP"/>
    </source>
</evidence>
<keyword evidence="3" id="KW-1185">Reference proteome</keyword>
<organism evidence="2 3">
    <name type="scientific">Mucuna pruriens</name>
    <name type="common">Velvet bean</name>
    <name type="synonym">Dolichos pruriens</name>
    <dbReference type="NCBI Taxonomy" id="157652"/>
    <lineage>
        <taxon>Eukaryota</taxon>
        <taxon>Viridiplantae</taxon>
        <taxon>Streptophyta</taxon>
        <taxon>Embryophyta</taxon>
        <taxon>Tracheophyta</taxon>
        <taxon>Spermatophyta</taxon>
        <taxon>Magnoliopsida</taxon>
        <taxon>eudicotyledons</taxon>
        <taxon>Gunneridae</taxon>
        <taxon>Pentapetalae</taxon>
        <taxon>rosids</taxon>
        <taxon>fabids</taxon>
        <taxon>Fabales</taxon>
        <taxon>Fabaceae</taxon>
        <taxon>Papilionoideae</taxon>
        <taxon>50 kb inversion clade</taxon>
        <taxon>NPAAA clade</taxon>
        <taxon>indigoferoid/millettioid clade</taxon>
        <taxon>Phaseoleae</taxon>
        <taxon>Mucuna</taxon>
    </lineage>
</organism>
<accession>A0A371EYF9</accession>
<reference evidence="2" key="1">
    <citation type="submission" date="2018-05" db="EMBL/GenBank/DDBJ databases">
        <title>Draft genome of Mucuna pruriens seed.</title>
        <authorList>
            <person name="Nnadi N.E."/>
            <person name="Vos R."/>
            <person name="Hasami M.H."/>
            <person name="Devisetty U.K."/>
            <person name="Aguiy J.C."/>
        </authorList>
    </citation>
    <scope>NUCLEOTIDE SEQUENCE [LARGE SCALE GENOMIC DNA]</scope>
    <source>
        <strain evidence="2">JCA_2017</strain>
    </source>
</reference>
<dbReference type="AlphaFoldDB" id="A0A371EYF9"/>
<keyword evidence="1" id="KW-0732">Signal</keyword>
<sequence>MKNFIITFKLVSLFMKLHALKHHNKMNAFSGATNQHFTLSALHAWPPAFYFDVASLYLWMCGLHTSLYKLPFRHNRGQLLDQYSPNYVVKKAKYPIANHIHSRHLYISCPWTGFLAIKEEMKALEDNKTWNPVPLPREKKIVFSIKHKSNGSIEIYKGKLVAKGYTQTYDIDY</sequence>
<gene>
    <name evidence="2" type="ORF">CR513_49739</name>
</gene>
<dbReference type="STRING" id="157652.A0A371EYF9"/>